<sequence length="203" mass="23627">MYQIYLNETKTNVISKYLSNDVLNHIALFIGHNVECPSTTKILRQLIKDFSQKEHYKIIVIITTNRCTCDDGLAVSEIYYFVNDTNNIIKANTSTLTEPIWTIGGNLHGFKEIVKSNYVCTEEQISVDKISPDFTNLYLIDSTLFETYVKKLHADNFVFNENDARMIYKNLSYNNINLIVNHCLKCLEQRMFPKYNDITKKIE</sequence>
<name>A0A1V0S9B5_9VIRU</name>
<protein>
    <submittedName>
        <fullName evidence="1">Uncharacterized protein</fullName>
    </submittedName>
</protein>
<organism evidence="1">
    <name type="scientific">Catovirus CTV1</name>
    <dbReference type="NCBI Taxonomy" id="1977631"/>
    <lineage>
        <taxon>Viruses</taxon>
        <taxon>Varidnaviria</taxon>
        <taxon>Bamfordvirae</taxon>
        <taxon>Nucleocytoviricota</taxon>
        <taxon>Megaviricetes</taxon>
        <taxon>Imitervirales</taxon>
        <taxon>Mimiviridae</taxon>
        <taxon>Klosneuvirinae</taxon>
        <taxon>Catovirus</taxon>
    </lineage>
</organism>
<dbReference type="EMBL" id="KY684083">
    <property type="protein sequence ID" value="ARF08303.1"/>
    <property type="molecule type" value="Genomic_DNA"/>
</dbReference>
<proteinExistence type="predicted"/>
<reference evidence="1" key="1">
    <citation type="journal article" date="2017" name="Science">
        <title>Giant viruses with an expanded complement of translation system components.</title>
        <authorList>
            <person name="Schulz F."/>
            <person name="Yutin N."/>
            <person name="Ivanova N.N."/>
            <person name="Ortega D.R."/>
            <person name="Lee T.K."/>
            <person name="Vierheilig J."/>
            <person name="Daims H."/>
            <person name="Horn M."/>
            <person name="Wagner M."/>
            <person name="Jensen G.J."/>
            <person name="Kyrpides N.C."/>
            <person name="Koonin E.V."/>
            <person name="Woyke T."/>
        </authorList>
    </citation>
    <scope>NUCLEOTIDE SEQUENCE</scope>
    <source>
        <strain evidence="1">CTV1</strain>
    </source>
</reference>
<gene>
    <name evidence="1" type="ORF">Catovirus_1_353</name>
</gene>
<accession>A0A1V0S9B5</accession>
<evidence type="ECO:0000313" key="1">
    <source>
        <dbReference type="EMBL" id="ARF08303.1"/>
    </source>
</evidence>